<evidence type="ECO:0000256" key="1">
    <source>
        <dbReference type="SAM" id="SignalP"/>
    </source>
</evidence>
<reference evidence="2 3" key="1">
    <citation type="submission" date="2016-10" db="EMBL/GenBank/DDBJ databases">
        <authorList>
            <person name="Varghese N."/>
        </authorList>
    </citation>
    <scope>NUCLEOTIDE SEQUENCE [LARGE SCALE GENOMIC DNA]</scope>
</reference>
<dbReference type="EMBL" id="LT882676">
    <property type="protein sequence ID" value="SMY19889.1"/>
    <property type="molecule type" value="Genomic_DNA"/>
</dbReference>
<dbReference type="AlphaFoldDB" id="A0A1Y6L8F3"/>
<evidence type="ECO:0000313" key="3">
    <source>
        <dbReference type="Proteomes" id="UP000215453"/>
    </source>
</evidence>
<sequence length="158" mass="16878">MKNTTLALVASLLVASGMCGFDVQTFKGMNDKAVSRHAVKRDGGHFLWNPDNTAYCTDGSQCIGWCGFMEDYLANTPNADGCGQNNLCYCQTTDPKATCEYMLAHPVVDSCTRGGSVLDLGSQYEGICVSACQPDDPREKEHGGNGMCNASTDPCLKA</sequence>
<keyword evidence="1" id="KW-0732">Signal</keyword>
<dbReference type="Proteomes" id="UP000215453">
    <property type="component" value="Chromosome 1"/>
</dbReference>
<organism evidence="2 3">
    <name type="scientific">Zymoseptoria tritici ST99CH_1A5</name>
    <dbReference type="NCBI Taxonomy" id="1276529"/>
    <lineage>
        <taxon>Eukaryota</taxon>
        <taxon>Fungi</taxon>
        <taxon>Dikarya</taxon>
        <taxon>Ascomycota</taxon>
        <taxon>Pezizomycotina</taxon>
        <taxon>Dothideomycetes</taxon>
        <taxon>Dothideomycetidae</taxon>
        <taxon>Mycosphaerellales</taxon>
        <taxon>Mycosphaerellaceae</taxon>
        <taxon>Zymoseptoria</taxon>
    </lineage>
</organism>
<feature type="chain" id="PRO_5012509286" evidence="1">
    <location>
        <begin position="21"/>
        <end position="158"/>
    </location>
</feature>
<evidence type="ECO:0000313" key="2">
    <source>
        <dbReference type="EMBL" id="SMY19889.1"/>
    </source>
</evidence>
<name>A0A1Y6L8F3_ZYMTR</name>
<proteinExistence type="predicted"/>
<feature type="signal peptide" evidence="1">
    <location>
        <begin position="1"/>
        <end position="20"/>
    </location>
</feature>
<gene>
    <name evidence="2" type="ORF">ZT1A5_G1324</name>
</gene>
<protein>
    <submittedName>
        <fullName evidence="2">Uncharacterized protein</fullName>
    </submittedName>
</protein>
<accession>A0A1Y6L8F3</accession>